<name>A0AAD6M8T1_9ROSI</name>
<proteinExistence type="predicted"/>
<reference evidence="1" key="1">
    <citation type="journal article" date="2023" name="Mol. Ecol. Resour.">
        <title>Chromosome-level genome assembly of a triploid poplar Populus alba 'Berolinensis'.</title>
        <authorList>
            <person name="Chen S."/>
            <person name="Yu Y."/>
            <person name="Wang X."/>
            <person name="Wang S."/>
            <person name="Zhang T."/>
            <person name="Zhou Y."/>
            <person name="He R."/>
            <person name="Meng N."/>
            <person name="Wang Y."/>
            <person name="Liu W."/>
            <person name="Liu Z."/>
            <person name="Liu J."/>
            <person name="Guo Q."/>
            <person name="Huang H."/>
            <person name="Sederoff R.R."/>
            <person name="Wang G."/>
            <person name="Qu G."/>
            <person name="Chen S."/>
        </authorList>
    </citation>
    <scope>NUCLEOTIDE SEQUENCE</scope>
    <source>
        <strain evidence="1">SC-2020</strain>
    </source>
</reference>
<dbReference type="Proteomes" id="UP001164929">
    <property type="component" value="Chromosome 11"/>
</dbReference>
<accession>A0AAD6M8T1</accession>
<dbReference type="EMBL" id="JAQIZT010000011">
    <property type="protein sequence ID" value="KAJ6979802.1"/>
    <property type="molecule type" value="Genomic_DNA"/>
</dbReference>
<organism evidence="1 2">
    <name type="scientific">Populus alba x Populus x berolinensis</name>
    <dbReference type="NCBI Taxonomy" id="444605"/>
    <lineage>
        <taxon>Eukaryota</taxon>
        <taxon>Viridiplantae</taxon>
        <taxon>Streptophyta</taxon>
        <taxon>Embryophyta</taxon>
        <taxon>Tracheophyta</taxon>
        <taxon>Spermatophyta</taxon>
        <taxon>Magnoliopsida</taxon>
        <taxon>eudicotyledons</taxon>
        <taxon>Gunneridae</taxon>
        <taxon>Pentapetalae</taxon>
        <taxon>rosids</taxon>
        <taxon>fabids</taxon>
        <taxon>Malpighiales</taxon>
        <taxon>Salicaceae</taxon>
        <taxon>Saliceae</taxon>
        <taxon>Populus</taxon>
    </lineage>
</organism>
<sequence length="38" mass="4301">MVIVIAPICAVELGCKEIKKSYSDLYKTKTYALVFKSF</sequence>
<protein>
    <submittedName>
        <fullName evidence="1">Uncharacterized protein</fullName>
    </submittedName>
</protein>
<evidence type="ECO:0000313" key="1">
    <source>
        <dbReference type="EMBL" id="KAJ6979802.1"/>
    </source>
</evidence>
<evidence type="ECO:0000313" key="2">
    <source>
        <dbReference type="Proteomes" id="UP001164929"/>
    </source>
</evidence>
<keyword evidence="2" id="KW-1185">Reference proteome</keyword>
<gene>
    <name evidence="1" type="ORF">NC653_027825</name>
</gene>
<comment type="caution">
    <text evidence="1">The sequence shown here is derived from an EMBL/GenBank/DDBJ whole genome shotgun (WGS) entry which is preliminary data.</text>
</comment>
<dbReference type="AlphaFoldDB" id="A0AAD6M8T1"/>